<evidence type="ECO:0000313" key="1">
    <source>
        <dbReference type="EMBL" id="VDN13848.1"/>
    </source>
</evidence>
<gene>
    <name evidence="1" type="ORF">DILT_LOCUS9679</name>
</gene>
<dbReference type="Proteomes" id="UP000281553">
    <property type="component" value="Unassembled WGS sequence"/>
</dbReference>
<accession>A0A3P7LUU6</accession>
<keyword evidence="2" id="KW-1185">Reference proteome</keyword>
<dbReference type="AlphaFoldDB" id="A0A3P7LUU6"/>
<dbReference type="OrthoDB" id="10637601at2759"/>
<dbReference type="EMBL" id="UYRU01057540">
    <property type="protein sequence ID" value="VDN13848.1"/>
    <property type="molecule type" value="Genomic_DNA"/>
</dbReference>
<feature type="non-terminal residue" evidence="1">
    <location>
        <position position="147"/>
    </location>
</feature>
<evidence type="ECO:0000313" key="2">
    <source>
        <dbReference type="Proteomes" id="UP000281553"/>
    </source>
</evidence>
<sequence>MATGEARPDVYCVQSYLYLIRLAPVFGWISFTDSGGPLAATGSGLLADANPGFTLMGLPSVKVDPSTAEEELLPERLLDSSAPPASHVLVLRTRLVLQNFRWLATEFPSLLSWRETDSLPGGAFEVVNRDAVSLPTVAPEKVLNAHE</sequence>
<proteinExistence type="predicted"/>
<protein>
    <submittedName>
        <fullName evidence="1">Uncharacterized protein</fullName>
    </submittedName>
</protein>
<reference evidence="1 2" key="1">
    <citation type="submission" date="2018-11" db="EMBL/GenBank/DDBJ databases">
        <authorList>
            <consortium name="Pathogen Informatics"/>
        </authorList>
    </citation>
    <scope>NUCLEOTIDE SEQUENCE [LARGE SCALE GENOMIC DNA]</scope>
</reference>
<name>A0A3P7LUU6_DIBLA</name>
<organism evidence="1 2">
    <name type="scientific">Dibothriocephalus latus</name>
    <name type="common">Fish tapeworm</name>
    <name type="synonym">Diphyllobothrium latum</name>
    <dbReference type="NCBI Taxonomy" id="60516"/>
    <lineage>
        <taxon>Eukaryota</taxon>
        <taxon>Metazoa</taxon>
        <taxon>Spiralia</taxon>
        <taxon>Lophotrochozoa</taxon>
        <taxon>Platyhelminthes</taxon>
        <taxon>Cestoda</taxon>
        <taxon>Eucestoda</taxon>
        <taxon>Diphyllobothriidea</taxon>
        <taxon>Diphyllobothriidae</taxon>
        <taxon>Dibothriocephalus</taxon>
    </lineage>
</organism>